<keyword evidence="5 6" id="KW-0472">Membrane</keyword>
<dbReference type="GO" id="GO:0005886">
    <property type="term" value="C:plasma membrane"/>
    <property type="evidence" value="ECO:0007669"/>
    <property type="project" value="UniProtKB-SubCell"/>
</dbReference>
<dbReference type="GO" id="GO:0006865">
    <property type="term" value="P:amino acid transport"/>
    <property type="evidence" value="ECO:0007669"/>
    <property type="project" value="UniProtKB-KW"/>
</dbReference>
<evidence type="ECO:0000256" key="6">
    <source>
        <dbReference type="RuleBase" id="RU363032"/>
    </source>
</evidence>
<dbReference type="Gene3D" id="1.10.3720.10">
    <property type="entry name" value="MetI-like"/>
    <property type="match status" value="1"/>
</dbReference>
<evidence type="ECO:0000313" key="8">
    <source>
        <dbReference type="EMBL" id="PIY62215.1"/>
    </source>
</evidence>
<name>A0A2M7QAP4_9BACT</name>
<dbReference type="PANTHER" id="PTHR30614:SF0">
    <property type="entry name" value="L-CYSTINE TRANSPORT SYSTEM PERMEASE PROTEIN TCYL"/>
    <property type="match status" value="1"/>
</dbReference>
<keyword evidence="2 6" id="KW-0812">Transmembrane</keyword>
<evidence type="ECO:0000256" key="2">
    <source>
        <dbReference type="ARBA" id="ARBA00022692"/>
    </source>
</evidence>
<dbReference type="InterPro" id="IPR000515">
    <property type="entry name" value="MetI-like"/>
</dbReference>
<evidence type="ECO:0000256" key="1">
    <source>
        <dbReference type="ARBA" id="ARBA00004141"/>
    </source>
</evidence>
<dbReference type="Proteomes" id="UP000230973">
    <property type="component" value="Unassembled WGS sequence"/>
</dbReference>
<protein>
    <recommendedName>
        <fullName evidence="7">ABC transmembrane type-1 domain-containing protein</fullName>
    </recommendedName>
</protein>
<accession>A0A2M7QAP4</accession>
<feature type="transmembrane region" description="Helical" evidence="6">
    <location>
        <begin position="188"/>
        <end position="210"/>
    </location>
</feature>
<evidence type="ECO:0000256" key="5">
    <source>
        <dbReference type="ARBA" id="ARBA00023136"/>
    </source>
</evidence>
<proteinExistence type="inferred from homology"/>
<comment type="caution">
    <text evidence="8">The sequence shown here is derived from an EMBL/GenBank/DDBJ whole genome shotgun (WGS) entry which is preliminary data.</text>
</comment>
<reference evidence="9" key="1">
    <citation type="submission" date="2017-09" db="EMBL/GenBank/DDBJ databases">
        <title>Depth-based differentiation of microbial function through sediment-hosted aquifers and enrichment of novel symbionts in the deep terrestrial subsurface.</title>
        <authorList>
            <person name="Probst A.J."/>
            <person name="Ladd B."/>
            <person name="Jarett J.K."/>
            <person name="Geller-Mcgrath D.E."/>
            <person name="Sieber C.M.K."/>
            <person name="Emerson J.B."/>
            <person name="Anantharaman K."/>
            <person name="Thomas B.C."/>
            <person name="Malmstrom R."/>
            <person name="Stieglmeier M."/>
            <person name="Klingl A."/>
            <person name="Woyke T."/>
            <person name="Ryan C.M."/>
            <person name="Banfield J.F."/>
        </authorList>
    </citation>
    <scope>NUCLEOTIDE SEQUENCE [LARGE SCALE GENOMIC DNA]</scope>
</reference>
<dbReference type="EMBL" id="PFLC01000047">
    <property type="protein sequence ID" value="PIY62215.1"/>
    <property type="molecule type" value="Genomic_DNA"/>
</dbReference>
<dbReference type="GO" id="GO:0055085">
    <property type="term" value="P:transmembrane transport"/>
    <property type="evidence" value="ECO:0007669"/>
    <property type="project" value="InterPro"/>
</dbReference>
<organism evidence="8 9">
    <name type="scientific">Candidatus Uhrbacteria bacterium CG_4_10_14_0_8_um_filter_58_22</name>
    <dbReference type="NCBI Taxonomy" id="1975029"/>
    <lineage>
        <taxon>Bacteria</taxon>
        <taxon>Candidatus Uhriibacteriota</taxon>
    </lineage>
</organism>
<keyword evidence="3" id="KW-0029">Amino-acid transport</keyword>
<gene>
    <name evidence="8" type="ORF">COY93_03540</name>
</gene>
<dbReference type="CDD" id="cd06261">
    <property type="entry name" value="TM_PBP2"/>
    <property type="match status" value="1"/>
</dbReference>
<evidence type="ECO:0000256" key="3">
    <source>
        <dbReference type="ARBA" id="ARBA00022970"/>
    </source>
</evidence>
<keyword evidence="4 6" id="KW-1133">Transmembrane helix</keyword>
<sequence>MSVLDIIVTYREGLLVGLLVTLKLCLIIWSSGILLGTVLGYFGSRYREQVGSPTRVLSFVLSGVPILILLFWLHYPLQAMLRVNIDPFYTAAFAISMINIFSVADLVRTSLSDFPSQYSLAAKACGLSRRETFLKIELPIVFRQIVPSLLSLQVVMLQLTLFASLISVEEIFRVAQRINAVIYKPIEVYTALAIFFLIICLPLNGIALFLRNRYTRDISEN</sequence>
<evidence type="ECO:0000256" key="4">
    <source>
        <dbReference type="ARBA" id="ARBA00022989"/>
    </source>
</evidence>
<feature type="domain" description="ABC transmembrane type-1" evidence="7">
    <location>
        <begin position="18"/>
        <end position="207"/>
    </location>
</feature>
<dbReference type="AlphaFoldDB" id="A0A2M7QAP4"/>
<dbReference type="Pfam" id="PF00528">
    <property type="entry name" value="BPD_transp_1"/>
    <property type="match status" value="1"/>
</dbReference>
<evidence type="ECO:0000313" key="9">
    <source>
        <dbReference type="Proteomes" id="UP000230973"/>
    </source>
</evidence>
<comment type="similarity">
    <text evidence="6">Belongs to the binding-protein-dependent transport system permease family.</text>
</comment>
<dbReference type="PROSITE" id="PS50928">
    <property type="entry name" value="ABC_TM1"/>
    <property type="match status" value="1"/>
</dbReference>
<keyword evidence="6" id="KW-0813">Transport</keyword>
<feature type="transmembrane region" description="Helical" evidence="6">
    <location>
        <begin position="56"/>
        <end position="75"/>
    </location>
</feature>
<feature type="transmembrane region" description="Helical" evidence="6">
    <location>
        <begin position="145"/>
        <end position="168"/>
    </location>
</feature>
<feature type="transmembrane region" description="Helical" evidence="6">
    <location>
        <begin position="20"/>
        <end position="44"/>
    </location>
</feature>
<dbReference type="SUPFAM" id="SSF161098">
    <property type="entry name" value="MetI-like"/>
    <property type="match status" value="1"/>
</dbReference>
<dbReference type="InterPro" id="IPR035906">
    <property type="entry name" value="MetI-like_sf"/>
</dbReference>
<comment type="subcellular location">
    <subcellularLocation>
        <location evidence="6">Cell membrane</location>
        <topology evidence="6">Multi-pass membrane protein</topology>
    </subcellularLocation>
    <subcellularLocation>
        <location evidence="1">Membrane</location>
        <topology evidence="1">Multi-pass membrane protein</topology>
    </subcellularLocation>
</comment>
<dbReference type="PANTHER" id="PTHR30614">
    <property type="entry name" value="MEMBRANE COMPONENT OF AMINO ACID ABC TRANSPORTER"/>
    <property type="match status" value="1"/>
</dbReference>
<dbReference type="InterPro" id="IPR043429">
    <property type="entry name" value="ArtM/GltK/GlnP/TcyL/YhdX-like"/>
</dbReference>
<feature type="transmembrane region" description="Helical" evidence="6">
    <location>
        <begin position="87"/>
        <end position="107"/>
    </location>
</feature>
<evidence type="ECO:0000259" key="7">
    <source>
        <dbReference type="PROSITE" id="PS50928"/>
    </source>
</evidence>